<accession>C9MV25</accession>
<dbReference type="HOGENOM" id="CLU_3312111_0_0_0"/>
<evidence type="ECO:0000313" key="2">
    <source>
        <dbReference type="Proteomes" id="UP000006233"/>
    </source>
</evidence>
<evidence type="ECO:0000313" key="1">
    <source>
        <dbReference type="EMBL" id="EEX75795.1"/>
    </source>
</evidence>
<sequence length="39" mass="4806">MRLFINKFVNKSINFKKLYGKNKKSMLKCFSNYERNKMI</sequence>
<dbReference type="AlphaFoldDB" id="C9MV25"/>
<dbReference type="Proteomes" id="UP000006233">
    <property type="component" value="Unassembled WGS sequence"/>
</dbReference>
<organism evidence="1 2">
    <name type="scientific">Leptotrichia hofstadii F0254</name>
    <dbReference type="NCBI Taxonomy" id="634994"/>
    <lineage>
        <taxon>Bacteria</taxon>
        <taxon>Fusobacteriati</taxon>
        <taxon>Fusobacteriota</taxon>
        <taxon>Fusobacteriia</taxon>
        <taxon>Fusobacteriales</taxon>
        <taxon>Leptotrichiaceae</taxon>
        <taxon>Leptotrichia</taxon>
    </lineage>
</organism>
<proteinExistence type="predicted"/>
<comment type="caution">
    <text evidence="1">The sequence shown here is derived from an EMBL/GenBank/DDBJ whole genome shotgun (WGS) entry which is preliminary data.</text>
</comment>
<dbReference type="EMBL" id="ACVB02000006">
    <property type="protein sequence ID" value="EEX75795.1"/>
    <property type="molecule type" value="Genomic_DNA"/>
</dbReference>
<gene>
    <name evidence="1" type="ORF">GCWU000323_00395</name>
</gene>
<name>C9MV25_9FUSO</name>
<dbReference type="STRING" id="634994.GCWU000323_00395"/>
<reference evidence="1 2" key="1">
    <citation type="submission" date="2009-09" db="EMBL/GenBank/DDBJ databases">
        <authorList>
            <person name="Weinstock G."/>
            <person name="Sodergren E."/>
            <person name="Clifton S."/>
            <person name="Fulton L."/>
            <person name="Fulton B."/>
            <person name="Courtney L."/>
            <person name="Fronick C."/>
            <person name="Harrison M."/>
            <person name="Strong C."/>
            <person name="Farmer C."/>
            <person name="Delahaunty K."/>
            <person name="Markovic C."/>
            <person name="Hall O."/>
            <person name="Minx P."/>
            <person name="Tomlinson C."/>
            <person name="Mitreva M."/>
            <person name="Nelson J."/>
            <person name="Hou S."/>
            <person name="Wollam A."/>
            <person name="Pepin K.H."/>
            <person name="Johnson M."/>
            <person name="Bhonagiri V."/>
            <person name="Nash W.E."/>
            <person name="Warren W."/>
            <person name="Chinwalla A."/>
            <person name="Mardis E.R."/>
            <person name="Wilson R.K."/>
        </authorList>
    </citation>
    <scope>NUCLEOTIDE SEQUENCE [LARGE SCALE GENOMIC DNA]</scope>
    <source>
        <strain evidence="1 2">F0254</strain>
    </source>
</reference>
<protein>
    <submittedName>
        <fullName evidence="1">Uncharacterized protein</fullName>
    </submittedName>
</protein>